<reference evidence="2" key="2">
    <citation type="submission" date="2021-09" db="EMBL/GenBank/DDBJ databases">
        <authorList>
            <person name="Gilroy R."/>
        </authorList>
    </citation>
    <scope>NUCLEOTIDE SEQUENCE</scope>
    <source>
        <strain evidence="2">CHK135-1449</strain>
    </source>
</reference>
<dbReference type="Pfam" id="PF13612">
    <property type="entry name" value="DDE_Tnp_1_3"/>
    <property type="match status" value="1"/>
</dbReference>
<comment type="caution">
    <text evidence="2">The sequence shown here is derived from an EMBL/GenBank/DDBJ whole genome shotgun (WGS) entry which is preliminary data.</text>
</comment>
<dbReference type="Proteomes" id="UP000787156">
    <property type="component" value="Unassembled WGS sequence"/>
</dbReference>
<accession>A0A9D2UUX1</accession>
<dbReference type="InterPro" id="IPR025668">
    <property type="entry name" value="Tnp_DDE_dom"/>
</dbReference>
<organism evidence="2 3">
    <name type="scientific">Acinetobacter lwoffii</name>
    <dbReference type="NCBI Taxonomy" id="28090"/>
    <lineage>
        <taxon>Bacteria</taxon>
        <taxon>Pseudomonadati</taxon>
        <taxon>Pseudomonadota</taxon>
        <taxon>Gammaproteobacteria</taxon>
        <taxon>Moraxellales</taxon>
        <taxon>Moraxellaceae</taxon>
        <taxon>Acinetobacter</taxon>
    </lineage>
</organism>
<name>A0A9D2UUX1_ACILW</name>
<gene>
    <name evidence="2" type="ORF">K8V79_12295</name>
</gene>
<dbReference type="AlphaFoldDB" id="A0A9D2UUX1"/>
<evidence type="ECO:0000313" key="2">
    <source>
        <dbReference type="EMBL" id="HJF28987.1"/>
    </source>
</evidence>
<sequence>MSYFFHPVKADTGIRFINSTELVICPYFQMKRHRGLKNLASREKSTEGGLY</sequence>
<evidence type="ECO:0000313" key="3">
    <source>
        <dbReference type="Proteomes" id="UP000787156"/>
    </source>
</evidence>
<evidence type="ECO:0000259" key="1">
    <source>
        <dbReference type="Pfam" id="PF13612"/>
    </source>
</evidence>
<protein>
    <submittedName>
        <fullName evidence="2">Transposase</fullName>
    </submittedName>
</protein>
<feature type="domain" description="Transposase DDE" evidence="1">
    <location>
        <begin position="11"/>
        <end position="51"/>
    </location>
</feature>
<dbReference type="EMBL" id="DYWX01000136">
    <property type="protein sequence ID" value="HJF28987.1"/>
    <property type="molecule type" value="Genomic_DNA"/>
</dbReference>
<reference evidence="2" key="1">
    <citation type="journal article" date="2021" name="PeerJ">
        <title>Extensive microbial diversity within the chicken gut microbiome revealed by metagenomics and culture.</title>
        <authorList>
            <person name="Gilroy R."/>
            <person name="Ravi A."/>
            <person name="Getino M."/>
            <person name="Pursley I."/>
            <person name="Horton D.L."/>
            <person name="Alikhan N.F."/>
            <person name="Baker D."/>
            <person name="Gharbi K."/>
            <person name="Hall N."/>
            <person name="Watson M."/>
            <person name="Adriaenssens E.M."/>
            <person name="Foster-Nyarko E."/>
            <person name="Jarju S."/>
            <person name="Secka A."/>
            <person name="Antonio M."/>
            <person name="Oren A."/>
            <person name="Chaudhuri R.R."/>
            <person name="La Ragione R."/>
            <person name="Hildebrand F."/>
            <person name="Pallen M.J."/>
        </authorList>
    </citation>
    <scope>NUCLEOTIDE SEQUENCE</scope>
    <source>
        <strain evidence="2">CHK135-1449</strain>
    </source>
</reference>
<proteinExistence type="predicted"/>